<dbReference type="SUPFAM" id="SSF52540">
    <property type="entry name" value="P-loop containing nucleoside triphosphate hydrolases"/>
    <property type="match status" value="1"/>
</dbReference>
<name>A0A6J8E335_MYTCO</name>
<evidence type="ECO:0000256" key="1">
    <source>
        <dbReference type="SAM" id="MobiDB-lite"/>
    </source>
</evidence>
<sequence>MATDHADEKNDDKSQNDNEDIPAYPIEYKKDVAEGEISELLKSAEKEAIEGNKDVSGTKNKIGQVYMNIKEVSSQEVVYKFDNPLCGKKTIFKLPVSRSIPKDSVKISPIEDVLHGRNVTRKLLPLRLGWTATIHKVQGMTVREIVVSLKKTFAPGMAYDALSRVSSLQGLRIIDLMIKQVMLQST</sequence>
<dbReference type="InterPro" id="IPR051055">
    <property type="entry name" value="PIF1_helicase"/>
</dbReference>
<protein>
    <recommendedName>
        <fullName evidence="4">DNA helicase</fullName>
    </recommendedName>
</protein>
<feature type="compositionally biased region" description="Basic and acidic residues" evidence="1">
    <location>
        <begin position="1"/>
        <end position="16"/>
    </location>
</feature>
<organism evidence="2 3">
    <name type="scientific">Mytilus coruscus</name>
    <name type="common">Sea mussel</name>
    <dbReference type="NCBI Taxonomy" id="42192"/>
    <lineage>
        <taxon>Eukaryota</taxon>
        <taxon>Metazoa</taxon>
        <taxon>Spiralia</taxon>
        <taxon>Lophotrochozoa</taxon>
        <taxon>Mollusca</taxon>
        <taxon>Bivalvia</taxon>
        <taxon>Autobranchia</taxon>
        <taxon>Pteriomorphia</taxon>
        <taxon>Mytilida</taxon>
        <taxon>Mytiloidea</taxon>
        <taxon>Mytilidae</taxon>
        <taxon>Mytilinae</taxon>
        <taxon>Mytilus</taxon>
    </lineage>
</organism>
<dbReference type="EMBL" id="CACVKT020008135">
    <property type="protein sequence ID" value="CAC5413411.1"/>
    <property type="molecule type" value="Genomic_DNA"/>
</dbReference>
<dbReference type="PANTHER" id="PTHR47642:SF5">
    <property type="entry name" value="ATP-DEPENDENT DNA HELICASE"/>
    <property type="match status" value="1"/>
</dbReference>
<gene>
    <name evidence="2" type="ORF">MCOR_46303</name>
</gene>
<evidence type="ECO:0008006" key="4">
    <source>
        <dbReference type="Google" id="ProtNLM"/>
    </source>
</evidence>
<dbReference type="CDD" id="cd18809">
    <property type="entry name" value="SF1_C_RecD"/>
    <property type="match status" value="1"/>
</dbReference>
<proteinExistence type="predicted"/>
<evidence type="ECO:0000313" key="2">
    <source>
        <dbReference type="EMBL" id="CAC5413411.1"/>
    </source>
</evidence>
<evidence type="ECO:0000313" key="3">
    <source>
        <dbReference type="Proteomes" id="UP000507470"/>
    </source>
</evidence>
<dbReference type="PANTHER" id="PTHR47642">
    <property type="entry name" value="ATP-DEPENDENT DNA HELICASE"/>
    <property type="match status" value="1"/>
</dbReference>
<dbReference type="Proteomes" id="UP000507470">
    <property type="component" value="Unassembled WGS sequence"/>
</dbReference>
<accession>A0A6J8E335</accession>
<reference evidence="2 3" key="1">
    <citation type="submission" date="2020-06" db="EMBL/GenBank/DDBJ databases">
        <authorList>
            <person name="Li R."/>
            <person name="Bekaert M."/>
        </authorList>
    </citation>
    <scope>NUCLEOTIDE SEQUENCE [LARGE SCALE GENOMIC DNA]</scope>
    <source>
        <strain evidence="3">wild</strain>
    </source>
</reference>
<dbReference type="AlphaFoldDB" id="A0A6J8E335"/>
<dbReference type="OrthoDB" id="6152543at2759"/>
<dbReference type="InterPro" id="IPR027417">
    <property type="entry name" value="P-loop_NTPase"/>
</dbReference>
<feature type="region of interest" description="Disordered" evidence="1">
    <location>
        <begin position="1"/>
        <end position="25"/>
    </location>
</feature>
<keyword evidence="3" id="KW-1185">Reference proteome</keyword>